<protein>
    <submittedName>
        <fullName evidence="4">Tyrosinase family protein</fullName>
    </submittedName>
</protein>
<dbReference type="RefSeq" id="WP_139106850.1">
    <property type="nucleotide sequence ID" value="NZ_VDFR01000129.1"/>
</dbReference>
<feature type="compositionally biased region" description="Low complexity" evidence="2">
    <location>
        <begin position="117"/>
        <end position="131"/>
    </location>
</feature>
<dbReference type="PROSITE" id="PS00210">
    <property type="entry name" value="HEMOCYANIN_2"/>
    <property type="match status" value="1"/>
</dbReference>
<feature type="non-terminal residue" evidence="4">
    <location>
        <position position="1"/>
    </location>
</feature>
<dbReference type="PROSITE" id="PS00498">
    <property type="entry name" value="TYROSINASE_2"/>
    <property type="match status" value="1"/>
</dbReference>
<feature type="domain" description="Tyrosinase copper-binding" evidence="3">
    <location>
        <begin position="19"/>
        <end position="30"/>
    </location>
</feature>
<organism evidence="4 5">
    <name type="scientific">Mumia zhuanghuii</name>
    <dbReference type="NCBI Taxonomy" id="2585211"/>
    <lineage>
        <taxon>Bacteria</taxon>
        <taxon>Bacillati</taxon>
        <taxon>Actinomycetota</taxon>
        <taxon>Actinomycetes</taxon>
        <taxon>Propionibacteriales</taxon>
        <taxon>Nocardioidaceae</taxon>
        <taxon>Mumia</taxon>
    </lineage>
</organism>
<dbReference type="GO" id="GO:0016491">
    <property type="term" value="F:oxidoreductase activity"/>
    <property type="evidence" value="ECO:0007669"/>
    <property type="project" value="InterPro"/>
</dbReference>
<proteinExistence type="predicted"/>
<evidence type="ECO:0000256" key="2">
    <source>
        <dbReference type="SAM" id="MobiDB-lite"/>
    </source>
</evidence>
<feature type="region of interest" description="Disordered" evidence="2">
    <location>
        <begin position="103"/>
        <end position="137"/>
    </location>
</feature>
<dbReference type="AlphaFoldDB" id="A0A5C4MGQ2"/>
<evidence type="ECO:0000259" key="3">
    <source>
        <dbReference type="PROSITE" id="PS00498"/>
    </source>
</evidence>
<keyword evidence="1" id="KW-0479">Metal-binding</keyword>
<evidence type="ECO:0000313" key="5">
    <source>
        <dbReference type="Proteomes" id="UP000306740"/>
    </source>
</evidence>
<sequence length="273" mass="29268">VGGSAPRGLMARFETAGRDPIFWLHHANIDRLWEAWLRRGNNRNPTRNDWRDAPWVFGSGTTTTTLTTAQVIDPRRPPLGYRYADMPVAAAREALAERFDEVPQPVAEQEERPPEMVGASSGPVPVGSRPSTARVDVNAPRGPVARLIGESGGVPPGSRVFLRLENVTATRLGAGSVVVHVNVPSGASPRDFPDRKAGLLSMFGVIESSKKSDTHSGSGKNATFEITRIVKTLAAAGQWDPKKLDVSFTPVPDATGSVPEGDVAVGRVSLFYA</sequence>
<reference evidence="4 5" key="1">
    <citation type="submission" date="2019-05" db="EMBL/GenBank/DDBJ databases">
        <title>Mumia sp. nov., isolated from the intestinal contents of plateau pika (Ochotona curzoniae) in the Qinghai-Tibet plateau of China.</title>
        <authorList>
            <person name="Tian Z."/>
        </authorList>
    </citation>
    <scope>NUCLEOTIDE SEQUENCE [LARGE SCALE GENOMIC DNA]</scope>
    <source>
        <strain evidence="5">527</strain>
    </source>
</reference>
<dbReference type="Pfam" id="PF00264">
    <property type="entry name" value="Tyrosinase"/>
    <property type="match status" value="1"/>
</dbReference>
<dbReference type="SUPFAM" id="SSF48056">
    <property type="entry name" value="Di-copper centre-containing domain"/>
    <property type="match status" value="1"/>
</dbReference>
<dbReference type="InterPro" id="IPR050316">
    <property type="entry name" value="Tyrosinase/Hemocyanin"/>
</dbReference>
<dbReference type="GO" id="GO:0046872">
    <property type="term" value="F:metal ion binding"/>
    <property type="evidence" value="ECO:0007669"/>
    <property type="project" value="UniProtKB-KW"/>
</dbReference>
<dbReference type="EMBL" id="VDFR01000129">
    <property type="protein sequence ID" value="TNC37142.1"/>
    <property type="molecule type" value="Genomic_DNA"/>
</dbReference>
<dbReference type="Gene3D" id="1.10.1280.10">
    <property type="entry name" value="Di-copper center containing domain from catechol oxidase"/>
    <property type="match status" value="1"/>
</dbReference>
<dbReference type="InterPro" id="IPR057190">
    <property type="entry name" value="DUF7868"/>
</dbReference>
<dbReference type="InterPro" id="IPR013788">
    <property type="entry name" value="Hemocyanin/hexamerin"/>
</dbReference>
<dbReference type="PANTHER" id="PTHR11474">
    <property type="entry name" value="TYROSINASE FAMILY MEMBER"/>
    <property type="match status" value="1"/>
</dbReference>
<dbReference type="InterPro" id="IPR002227">
    <property type="entry name" value="Tyrosinase_Cu-bd"/>
</dbReference>
<evidence type="ECO:0000313" key="4">
    <source>
        <dbReference type="EMBL" id="TNC37142.1"/>
    </source>
</evidence>
<dbReference type="Pfam" id="PF25271">
    <property type="entry name" value="DUF7868"/>
    <property type="match status" value="1"/>
</dbReference>
<name>A0A5C4MGQ2_9ACTN</name>
<accession>A0A5C4MGQ2</accession>
<gene>
    <name evidence="4" type="ORF">FHE65_25575</name>
</gene>
<dbReference type="Proteomes" id="UP000306740">
    <property type="component" value="Unassembled WGS sequence"/>
</dbReference>
<comment type="caution">
    <text evidence="4">The sequence shown here is derived from an EMBL/GenBank/DDBJ whole genome shotgun (WGS) entry which is preliminary data.</text>
</comment>
<evidence type="ECO:0000256" key="1">
    <source>
        <dbReference type="ARBA" id="ARBA00022723"/>
    </source>
</evidence>
<dbReference type="InterPro" id="IPR008922">
    <property type="entry name" value="Di-copper_centre_dom_sf"/>
</dbReference>